<dbReference type="PANTHER" id="PTHR40472:SF6">
    <property type="entry name" value="RICIN B-TYPE LECTIN DOMAIN-CONTAINING PROTEIN"/>
    <property type="match status" value="1"/>
</dbReference>
<accession>A0A672GIV5</accession>
<reference evidence="5" key="1">
    <citation type="submission" date="2019-06" db="EMBL/GenBank/DDBJ databases">
        <authorList>
            <consortium name="Wellcome Sanger Institute Data Sharing"/>
        </authorList>
    </citation>
    <scope>NUCLEOTIDE SEQUENCE [LARGE SCALE GENOMIC DNA]</scope>
</reference>
<feature type="signal peptide" evidence="3">
    <location>
        <begin position="1"/>
        <end position="22"/>
    </location>
</feature>
<organism evidence="5 6">
    <name type="scientific">Salarias fasciatus</name>
    <name type="common">Jewelled blenny</name>
    <name type="synonym">Blennius fasciatus</name>
    <dbReference type="NCBI Taxonomy" id="181472"/>
    <lineage>
        <taxon>Eukaryota</taxon>
        <taxon>Metazoa</taxon>
        <taxon>Chordata</taxon>
        <taxon>Craniata</taxon>
        <taxon>Vertebrata</taxon>
        <taxon>Euteleostomi</taxon>
        <taxon>Actinopterygii</taxon>
        <taxon>Neopterygii</taxon>
        <taxon>Teleostei</taxon>
        <taxon>Neoteleostei</taxon>
        <taxon>Acanthomorphata</taxon>
        <taxon>Ovalentaria</taxon>
        <taxon>Blenniimorphae</taxon>
        <taxon>Blenniiformes</taxon>
        <taxon>Blennioidei</taxon>
        <taxon>Blenniidae</taxon>
        <taxon>Salariinae</taxon>
        <taxon>Salarias</taxon>
    </lineage>
</organism>
<sequence length="587" mass="66604">MASSGGLLLLLLLSSLVSSSVGARNNGARNNPNSRGGSSSRRRSSIRSLPDSALPIANRQIRGPEWSRQDINKPKEAIKSIGKYVLSTGLSTLAYAVPFLGVIQPHGTLIAASVNLALLPLNMLDKRNSDKQLINAIRFEFENLNSKMDRYHEDQKYNIWASSTFAKPEKHINLAWASYKTMINALLQATTEAERDRHRNEFMGSYQKYEPAIRELHRLLTVSGASFTYNLGDLLSKQIKCHETDLREYTEFINKLICKGIVMNQFYYKVKKIESQARVDEESKIAYDSALVMFQTHEKCIFDSIEYVKTDVETLINSIKHRSNLAEDVQKFLDNTYDRYDWMVVAFIAKNSKHRILETLNKHVLAGFTIVTEGGVSVAVARQVKGTHTKARSVKEAIKGCVPEKTLCYKVREKLGMCTRDIYIRSGVTVPVTSAYSAVHAYIHKAHDSHNAQDVDKEMVNEYSPQIPYFFKGSCEKSPGVKNGNYVVLIKSDEELENKDPCAKLDCGGRQRGQCVRMHTLFLAMCQCRHPFYGKNCEKNLEDYKKELQRETGYIMVDNRRSRNLAIPLLYAAAFIFTSWKNSKNIK</sequence>
<keyword evidence="1" id="KW-1015">Disulfide bond</keyword>
<dbReference type="PANTHER" id="PTHR40472">
    <property type="entry name" value="RICIN B-TYPE LECTIN DOMAIN-CONTAINING PROTEIN"/>
    <property type="match status" value="1"/>
</dbReference>
<dbReference type="AlphaFoldDB" id="A0A672GIV5"/>
<feature type="chain" id="PRO_5025516243" description="EGF-like domain-containing protein" evidence="3">
    <location>
        <begin position="23"/>
        <end position="587"/>
    </location>
</feature>
<dbReference type="PROSITE" id="PS01186">
    <property type="entry name" value="EGF_2"/>
    <property type="match status" value="1"/>
</dbReference>
<feature type="region of interest" description="Disordered" evidence="2">
    <location>
        <begin position="23"/>
        <end position="47"/>
    </location>
</feature>
<dbReference type="InParanoid" id="A0A672GIV5"/>
<dbReference type="PROSITE" id="PS00022">
    <property type="entry name" value="EGF_1"/>
    <property type="match status" value="1"/>
</dbReference>
<feature type="disulfide bond" evidence="1">
    <location>
        <begin position="528"/>
        <end position="537"/>
    </location>
</feature>
<evidence type="ECO:0000259" key="4">
    <source>
        <dbReference type="PROSITE" id="PS50026"/>
    </source>
</evidence>
<dbReference type="InterPro" id="IPR039051">
    <property type="entry name" value="SE-CTX-like"/>
</dbReference>
<name>A0A672GIV5_SALFA</name>
<keyword evidence="3" id="KW-0732">Signal</keyword>
<evidence type="ECO:0000256" key="2">
    <source>
        <dbReference type="SAM" id="MobiDB-lite"/>
    </source>
</evidence>
<evidence type="ECO:0000256" key="1">
    <source>
        <dbReference type="PROSITE-ProRule" id="PRU00076"/>
    </source>
</evidence>
<comment type="caution">
    <text evidence="1">Lacks conserved residue(s) required for the propagation of feature annotation.</text>
</comment>
<reference evidence="5" key="2">
    <citation type="submission" date="2025-08" db="UniProtKB">
        <authorList>
            <consortium name="Ensembl"/>
        </authorList>
    </citation>
    <scope>IDENTIFICATION</scope>
</reference>
<gene>
    <name evidence="5" type="primary">LOC115386596</name>
</gene>
<dbReference type="Ensembl" id="ENSSFAT00005019444.1">
    <property type="protein sequence ID" value="ENSSFAP00005018711.1"/>
    <property type="gene ID" value="ENSSFAG00005009841.1"/>
</dbReference>
<evidence type="ECO:0000256" key="3">
    <source>
        <dbReference type="SAM" id="SignalP"/>
    </source>
</evidence>
<feature type="compositionally biased region" description="Low complexity" evidence="2">
    <location>
        <begin position="23"/>
        <end position="39"/>
    </location>
</feature>
<evidence type="ECO:0000313" key="6">
    <source>
        <dbReference type="Proteomes" id="UP000472267"/>
    </source>
</evidence>
<protein>
    <recommendedName>
        <fullName evidence="4">EGF-like domain-containing protein</fullName>
    </recommendedName>
</protein>
<dbReference type="PROSITE" id="PS50026">
    <property type="entry name" value="EGF_3"/>
    <property type="match status" value="1"/>
</dbReference>
<keyword evidence="6" id="KW-1185">Reference proteome</keyword>
<dbReference type="OMA" id="HVKCHEK"/>
<dbReference type="Proteomes" id="UP000472267">
    <property type="component" value="Chromosome 4"/>
</dbReference>
<dbReference type="InterPro" id="IPR000742">
    <property type="entry name" value="EGF"/>
</dbReference>
<proteinExistence type="predicted"/>
<reference evidence="5" key="3">
    <citation type="submission" date="2025-09" db="UniProtKB">
        <authorList>
            <consortium name="Ensembl"/>
        </authorList>
    </citation>
    <scope>IDENTIFICATION</scope>
</reference>
<feature type="domain" description="EGF-like" evidence="4">
    <location>
        <begin position="498"/>
        <end position="538"/>
    </location>
</feature>
<keyword evidence="1" id="KW-0245">EGF-like domain</keyword>
<evidence type="ECO:0000313" key="5">
    <source>
        <dbReference type="Ensembl" id="ENSSFAP00005018711.1"/>
    </source>
</evidence>